<proteinExistence type="predicted"/>
<organism evidence="2 3">
    <name type="scientific">Dinghuibacter silviterrae</name>
    <dbReference type="NCBI Taxonomy" id="1539049"/>
    <lineage>
        <taxon>Bacteria</taxon>
        <taxon>Pseudomonadati</taxon>
        <taxon>Bacteroidota</taxon>
        <taxon>Chitinophagia</taxon>
        <taxon>Chitinophagales</taxon>
        <taxon>Chitinophagaceae</taxon>
        <taxon>Dinghuibacter</taxon>
    </lineage>
</organism>
<accession>A0A4R8DIZ8</accession>
<dbReference type="AlphaFoldDB" id="A0A4R8DIZ8"/>
<protein>
    <recommendedName>
        <fullName evidence="4">DUF3592 domain-containing protein</fullName>
    </recommendedName>
</protein>
<evidence type="ECO:0000313" key="3">
    <source>
        <dbReference type="Proteomes" id="UP000294498"/>
    </source>
</evidence>
<dbReference type="RefSeq" id="WP_133999941.1">
    <property type="nucleotide sequence ID" value="NZ_SODV01000002.1"/>
</dbReference>
<keyword evidence="3" id="KW-1185">Reference proteome</keyword>
<evidence type="ECO:0000256" key="1">
    <source>
        <dbReference type="SAM" id="Phobius"/>
    </source>
</evidence>
<keyword evidence="1" id="KW-0472">Membrane</keyword>
<evidence type="ECO:0000313" key="2">
    <source>
        <dbReference type="EMBL" id="TDW97537.1"/>
    </source>
</evidence>
<comment type="caution">
    <text evidence="2">The sequence shown here is derived from an EMBL/GenBank/DDBJ whole genome shotgun (WGS) entry which is preliminary data.</text>
</comment>
<dbReference type="EMBL" id="SODV01000002">
    <property type="protein sequence ID" value="TDW97537.1"/>
    <property type="molecule type" value="Genomic_DNA"/>
</dbReference>
<sequence>MKTVKELLNIKPAPTPLQRVPGVNKTGRIGAAIVVSFIIIILFSYSIYADYKVYTEGTVVTATIISNPGGRSSIVFSVDGQRYSAKSHLAGHRLNKGDTIPLKFNAGYPEHAMMPGYNPIPEDLLIMGVFIVLFGTCFLMGFGER</sequence>
<reference evidence="2 3" key="1">
    <citation type="submission" date="2019-03" db="EMBL/GenBank/DDBJ databases">
        <title>Genomic Encyclopedia of Type Strains, Phase IV (KMG-IV): sequencing the most valuable type-strain genomes for metagenomic binning, comparative biology and taxonomic classification.</title>
        <authorList>
            <person name="Goeker M."/>
        </authorList>
    </citation>
    <scope>NUCLEOTIDE SEQUENCE [LARGE SCALE GENOMIC DNA]</scope>
    <source>
        <strain evidence="2 3">DSM 100059</strain>
    </source>
</reference>
<feature type="transmembrane region" description="Helical" evidence="1">
    <location>
        <begin position="124"/>
        <end position="142"/>
    </location>
</feature>
<dbReference type="Proteomes" id="UP000294498">
    <property type="component" value="Unassembled WGS sequence"/>
</dbReference>
<evidence type="ECO:0008006" key="4">
    <source>
        <dbReference type="Google" id="ProtNLM"/>
    </source>
</evidence>
<feature type="transmembrane region" description="Helical" evidence="1">
    <location>
        <begin position="29"/>
        <end position="48"/>
    </location>
</feature>
<keyword evidence="1" id="KW-0812">Transmembrane</keyword>
<gene>
    <name evidence="2" type="ORF">EDB95_5387</name>
</gene>
<name>A0A4R8DIZ8_9BACT</name>
<keyword evidence="1" id="KW-1133">Transmembrane helix</keyword>